<dbReference type="SUPFAM" id="SSF52540">
    <property type="entry name" value="P-loop containing nucleoside triphosphate hydrolases"/>
    <property type="match status" value="1"/>
</dbReference>
<evidence type="ECO:0000313" key="12">
    <source>
        <dbReference type="Proteomes" id="UP001445076"/>
    </source>
</evidence>
<keyword evidence="4 10" id="KW-0812">Transmembrane</keyword>
<feature type="transmembrane region" description="Helical" evidence="10">
    <location>
        <begin position="21"/>
        <end position="40"/>
    </location>
</feature>
<comment type="subcellular location">
    <subcellularLocation>
        <location evidence="1">Golgi apparatus membrane</location>
        <topology evidence="1">Single-pass type II membrane protein</topology>
    </subcellularLocation>
</comment>
<proteinExistence type="inferred from homology"/>
<name>A0AAW0WUV8_CHEQU</name>
<evidence type="ECO:0000256" key="7">
    <source>
        <dbReference type="ARBA" id="ARBA00023034"/>
    </source>
</evidence>
<evidence type="ECO:0000256" key="5">
    <source>
        <dbReference type="ARBA" id="ARBA00022968"/>
    </source>
</evidence>
<evidence type="ECO:0000256" key="4">
    <source>
        <dbReference type="ARBA" id="ARBA00022692"/>
    </source>
</evidence>
<dbReference type="PANTHER" id="PTHR14647:SF87">
    <property type="entry name" value="PUTATIVE-RELATED"/>
    <property type="match status" value="1"/>
</dbReference>
<comment type="similarity">
    <text evidence="2">Belongs to the galactose-3-O-sulfotransferase family.</text>
</comment>
<keyword evidence="5" id="KW-0735">Signal-anchor</keyword>
<dbReference type="InterPro" id="IPR009729">
    <property type="entry name" value="Gal-3-0_sulfotransfrase"/>
</dbReference>
<evidence type="ECO:0000256" key="10">
    <source>
        <dbReference type="SAM" id="Phobius"/>
    </source>
</evidence>
<dbReference type="GO" id="GO:0009247">
    <property type="term" value="P:glycolipid biosynthetic process"/>
    <property type="evidence" value="ECO:0007669"/>
    <property type="project" value="InterPro"/>
</dbReference>
<reference evidence="11 12" key="1">
    <citation type="journal article" date="2024" name="BMC Genomics">
        <title>Genome assembly of redclaw crayfish (Cherax quadricarinatus) provides insights into its immune adaptation and hypoxia tolerance.</title>
        <authorList>
            <person name="Liu Z."/>
            <person name="Zheng J."/>
            <person name="Li H."/>
            <person name="Fang K."/>
            <person name="Wang S."/>
            <person name="He J."/>
            <person name="Zhou D."/>
            <person name="Weng S."/>
            <person name="Chi M."/>
            <person name="Gu Z."/>
            <person name="He J."/>
            <person name="Li F."/>
            <person name="Wang M."/>
        </authorList>
    </citation>
    <scope>NUCLEOTIDE SEQUENCE [LARGE SCALE GENOMIC DNA]</scope>
    <source>
        <strain evidence="11">ZL_2023a</strain>
    </source>
</reference>
<accession>A0AAW0WUV8</accession>
<evidence type="ECO:0000256" key="6">
    <source>
        <dbReference type="ARBA" id="ARBA00022989"/>
    </source>
</evidence>
<organism evidence="11 12">
    <name type="scientific">Cherax quadricarinatus</name>
    <name type="common">Australian red claw crayfish</name>
    <dbReference type="NCBI Taxonomy" id="27406"/>
    <lineage>
        <taxon>Eukaryota</taxon>
        <taxon>Metazoa</taxon>
        <taxon>Ecdysozoa</taxon>
        <taxon>Arthropoda</taxon>
        <taxon>Crustacea</taxon>
        <taxon>Multicrustacea</taxon>
        <taxon>Malacostraca</taxon>
        <taxon>Eumalacostraca</taxon>
        <taxon>Eucarida</taxon>
        <taxon>Decapoda</taxon>
        <taxon>Pleocyemata</taxon>
        <taxon>Astacidea</taxon>
        <taxon>Parastacoidea</taxon>
        <taxon>Parastacidae</taxon>
        <taxon>Cherax</taxon>
    </lineage>
</organism>
<dbReference type="GO" id="GO:0000139">
    <property type="term" value="C:Golgi membrane"/>
    <property type="evidence" value="ECO:0007669"/>
    <property type="project" value="UniProtKB-SubCell"/>
</dbReference>
<keyword evidence="12" id="KW-1185">Reference proteome</keyword>
<gene>
    <name evidence="11" type="ORF">OTU49_005382</name>
</gene>
<dbReference type="EMBL" id="JARKIK010000047">
    <property type="protein sequence ID" value="KAK8735427.1"/>
    <property type="molecule type" value="Genomic_DNA"/>
</dbReference>
<sequence length="400" mass="45832">MKQDLAPHTTCRVCYGLYTRHLRTVVASLVLATLLTLLLYTTPNTTNFILSSTSNSLSGSVLGVEEEVQCLPHHHIMFLKTHKCASTTVQNIFLRYGYTHNLTFALPSAGNYLGNPGFFKASMIPRDLMPFKEKVDIFALHTRLNPPEHAHVLHNDTRWITIIRDPSALYESLYNFFHMNLGYGFELSEFSTRPMSELASLPRYGGKFGKNQMLFDFGYPDDMSVSELRRAIEELEKLFDLVMISEHMDESLVLMRHLLCWSLHDVVVFAKNARRQEVKPTLSPEMQQALRELNSADVLLYNHFLARHRHAVFEFGVQRMADEVAALRSLRDEYYEDCGAREVKGRDSSLRFKEYSGLVSAYVTSNNSDQNCIMLSLPELPLVDTVRRHQETLLNVDELS</sequence>
<keyword evidence="9" id="KW-0325">Glycoprotein</keyword>
<dbReference type="Gene3D" id="3.40.50.300">
    <property type="entry name" value="P-loop containing nucleotide triphosphate hydrolases"/>
    <property type="match status" value="1"/>
</dbReference>
<evidence type="ECO:0000256" key="2">
    <source>
        <dbReference type="ARBA" id="ARBA00008124"/>
    </source>
</evidence>
<dbReference type="GO" id="GO:0001733">
    <property type="term" value="F:galactosylceramide sulfotransferase activity"/>
    <property type="evidence" value="ECO:0007669"/>
    <property type="project" value="InterPro"/>
</dbReference>
<dbReference type="Proteomes" id="UP001445076">
    <property type="component" value="Unassembled WGS sequence"/>
</dbReference>
<evidence type="ECO:0000256" key="1">
    <source>
        <dbReference type="ARBA" id="ARBA00004323"/>
    </source>
</evidence>
<keyword evidence="8 10" id="KW-0472">Membrane</keyword>
<evidence type="ECO:0000256" key="3">
    <source>
        <dbReference type="ARBA" id="ARBA00022679"/>
    </source>
</evidence>
<keyword evidence="7" id="KW-0333">Golgi apparatus</keyword>
<dbReference type="PANTHER" id="PTHR14647">
    <property type="entry name" value="GALACTOSE-3-O-SULFOTRANSFERASE"/>
    <property type="match status" value="1"/>
</dbReference>
<dbReference type="AlphaFoldDB" id="A0AAW0WUV8"/>
<keyword evidence="3" id="KW-0808">Transferase</keyword>
<evidence type="ECO:0000256" key="8">
    <source>
        <dbReference type="ARBA" id="ARBA00023136"/>
    </source>
</evidence>
<evidence type="ECO:0000313" key="11">
    <source>
        <dbReference type="EMBL" id="KAK8735427.1"/>
    </source>
</evidence>
<evidence type="ECO:0008006" key="13">
    <source>
        <dbReference type="Google" id="ProtNLM"/>
    </source>
</evidence>
<dbReference type="Pfam" id="PF06990">
    <property type="entry name" value="Gal-3-0_sulfotr"/>
    <property type="match status" value="1"/>
</dbReference>
<comment type="caution">
    <text evidence="11">The sequence shown here is derived from an EMBL/GenBank/DDBJ whole genome shotgun (WGS) entry which is preliminary data.</text>
</comment>
<dbReference type="InterPro" id="IPR027417">
    <property type="entry name" value="P-loop_NTPase"/>
</dbReference>
<keyword evidence="6 10" id="KW-1133">Transmembrane helix</keyword>
<protein>
    <recommendedName>
        <fullName evidence="13">Galactosylceramide sulfotransferase</fullName>
    </recommendedName>
</protein>
<evidence type="ECO:0000256" key="9">
    <source>
        <dbReference type="ARBA" id="ARBA00023180"/>
    </source>
</evidence>